<dbReference type="OrthoDB" id="30085at10239"/>
<evidence type="ECO:0000313" key="2">
    <source>
        <dbReference type="Proteomes" id="UP000242325"/>
    </source>
</evidence>
<dbReference type="EMBL" id="HM004069">
    <property type="protein sequence ID" value="ADG21215.2"/>
    <property type="molecule type" value="Genomic_RNA"/>
</dbReference>
<dbReference type="RefSeq" id="YP_009507949.1">
    <property type="nucleotide sequence ID" value="NC_038785.1"/>
</dbReference>
<dbReference type="KEGG" id="vg:37619154"/>
<reference evidence="1 2" key="1">
    <citation type="journal article" date="2011" name="Virus Res.">
        <title>Genomic characterization of a novel dsRNA virus detected in the phytopathogenic fungus Verticillium dahliae Kleb.</title>
        <authorList>
            <person name="Cao Y.F."/>
            <person name="Zhu X.W."/>
            <person name="Xiang Y."/>
            <person name="Li D.Q."/>
            <person name="Yang J.R."/>
            <person name="Mao Q.Z."/>
            <person name="Chen J.S."/>
        </authorList>
    </citation>
    <scope>NUCLEOTIDE SEQUENCE [LARGE SCALE GENOMIC DNA]</scope>
</reference>
<sequence>MAPSGSNFFKNLWSDAAQPKTRRRKTRGEKKAAREIRRGVVPDTAGWVSEDRPSKANLVGIVIPSMFGKTTTANKLGWIDVDDLITQEGRAQSMADFGSKYLSGGWIRAMDEYNRMCERALSLLTFSEATVILGHSVSSLVAIGVAPAMRIIPSQKFFDRVVPTMDKDEEAFALANYNAVRLEDDSSPLVVVDSYETAGAVLAATTEKIGQKLGKTYVDRDTIIADYNGGKITRVDADVYMRELGRPYKGFGRLAGSWARAVSHVGTQRLRPTKEQTPITPNLLNKAMAVDPELTKMVVGAKQFEPQTHVEQCLLLIISMEDLPDFREVVGSLLCTPLNCWVKVMRQVSTLARSSDNYLGFTLCGKERKMMSELWLLGNRHLRELDQLVMDRLHGCGGTYKPEPSTADVLDSMVWVGLKESGGTVREELTRRLRKWVGSWDVADSAGIDAINSASEALTEGKTPWHRTCGEVYHSVKSKEIGAWLFRLVKICQDDVVKVLWRERIEAALSKLLCYVLAAKASRTQLMKYSVPVMCCDDEAIAAAILSMGLRLEDKGDIGWASQGATAVAETVSCLESRVILVAEVAHTVASVERDKDLVANLWHRARASDLSGLTWILRREFDDNKDKVSDSHIRRYIEHACTPKARGGRGLMSARGETFSPSNGGGLWVQVPSSGGRVRAVLNTRKAGTSLSVGDAKRSGNAMSFGLIGSCLTKGMDREVLGLVVGRIASTKRKQITFDGAVPETWELEDLINDTLREALTVL</sequence>
<dbReference type="Proteomes" id="UP000242325">
    <property type="component" value="Genome"/>
</dbReference>
<evidence type="ECO:0000313" key="1">
    <source>
        <dbReference type="EMBL" id="ADG21215.2"/>
    </source>
</evidence>
<accession>D6QSQ5</accession>
<proteinExistence type="predicted"/>
<protein>
    <submittedName>
        <fullName evidence="1">Uncharacterized protein</fullName>
    </submittedName>
</protein>
<organism evidence="1 2">
    <name type="scientific">Verticillium dahliae chrysovirus 1</name>
    <dbReference type="NCBI Taxonomy" id="759389"/>
    <lineage>
        <taxon>Viruses</taxon>
        <taxon>Riboviria</taxon>
        <taxon>Orthornavirae</taxon>
        <taxon>Duplornaviricota</taxon>
        <taxon>Chrymotiviricetes</taxon>
        <taxon>Ghabrivirales</taxon>
        <taxon>Alphatotivirineae</taxon>
        <taxon>Chrysoviridae</taxon>
        <taxon>Alphachrysovirus</taxon>
        <taxon>Alphachrysovirus verticillii</taxon>
    </lineage>
</organism>
<keyword evidence="2" id="KW-1185">Reference proteome</keyword>
<dbReference type="GeneID" id="37619154"/>
<name>D6QSQ5_9VIRU</name>